<dbReference type="RefSeq" id="WP_040135603.1">
    <property type="nucleotide sequence ID" value="NZ_CP009889.1"/>
</dbReference>
<feature type="transmembrane region" description="Helical" evidence="1">
    <location>
        <begin position="24"/>
        <end position="46"/>
    </location>
</feature>
<keyword evidence="1" id="KW-0472">Membrane</keyword>
<name>A0A0A7EJU6_9GAMM</name>
<proteinExistence type="predicted"/>
<dbReference type="eggNOG" id="ENOG5033ZPR">
    <property type="taxonomic scope" value="Bacteria"/>
</dbReference>
<reference evidence="2 3" key="1">
    <citation type="submission" date="2014-11" db="EMBL/GenBank/DDBJ databases">
        <title>Complete Genome Sequence of Pseudoalteromonas sp. Strain OCN003 Isolated from Kaneohe Bay, Oahu, Hawaii.</title>
        <authorList>
            <person name="Beurmann S."/>
            <person name="Videau P."/>
            <person name="Ushijima B."/>
            <person name="Smith A.M."/>
            <person name="Aeby G.S."/>
            <person name="Callahan S.M."/>
            <person name="Belcaid M."/>
        </authorList>
    </citation>
    <scope>NUCLEOTIDE SEQUENCE [LARGE SCALE GENOMIC DNA]</scope>
    <source>
        <strain evidence="2 3">OCN003</strain>
    </source>
</reference>
<keyword evidence="1" id="KW-1133">Transmembrane helix</keyword>
<protein>
    <submittedName>
        <fullName evidence="2">Uncharacterized protein</fullName>
    </submittedName>
</protein>
<dbReference type="Proteomes" id="UP000030341">
    <property type="component" value="Chromosome 2"/>
</dbReference>
<accession>A0A0A7EJU6</accession>
<evidence type="ECO:0000313" key="3">
    <source>
        <dbReference type="Proteomes" id="UP000030341"/>
    </source>
</evidence>
<feature type="transmembrane region" description="Helical" evidence="1">
    <location>
        <begin position="58"/>
        <end position="79"/>
    </location>
</feature>
<evidence type="ECO:0000313" key="2">
    <source>
        <dbReference type="EMBL" id="AIY66950.1"/>
    </source>
</evidence>
<organism evidence="2 3">
    <name type="scientific">Pseudoalteromonas piratica</name>
    <dbReference type="NCBI Taxonomy" id="1348114"/>
    <lineage>
        <taxon>Bacteria</taxon>
        <taxon>Pseudomonadati</taxon>
        <taxon>Pseudomonadota</taxon>
        <taxon>Gammaproteobacteria</taxon>
        <taxon>Alteromonadales</taxon>
        <taxon>Pseudoalteromonadaceae</taxon>
        <taxon>Pseudoalteromonas</taxon>
    </lineage>
</organism>
<feature type="transmembrane region" description="Helical" evidence="1">
    <location>
        <begin position="91"/>
        <end position="110"/>
    </location>
</feature>
<keyword evidence="1" id="KW-0812">Transmembrane</keyword>
<dbReference type="OrthoDB" id="9922394at2"/>
<keyword evidence="3" id="KW-1185">Reference proteome</keyword>
<gene>
    <name evidence="2" type="ORF">OM33_17850</name>
</gene>
<dbReference type="AlphaFoldDB" id="A0A0A7EJU6"/>
<dbReference type="HOGENOM" id="CLU_2156233_0_0_6"/>
<dbReference type="EMBL" id="CP009889">
    <property type="protein sequence ID" value="AIY66950.1"/>
    <property type="molecule type" value="Genomic_DNA"/>
</dbReference>
<dbReference type="KEGG" id="pseo:OM33_17850"/>
<evidence type="ECO:0000256" key="1">
    <source>
        <dbReference type="SAM" id="Phobius"/>
    </source>
</evidence>
<sequence length="111" mass="12223">METSLNTNTDHALMLPKSNRKVDFAMLMLLTILVIANAYLAHHASINHAAFDAPSKQIAFILATTFGLPLVCFLTSLCFSSMRKLSSQLKMFTLTSAIVFVSNMPLLALIF</sequence>